<comment type="catalytic activity">
    <reaction evidence="14 15">
        <text>FMN + ATP + H(+) = FAD + diphosphate</text>
        <dbReference type="Rhea" id="RHEA:17237"/>
        <dbReference type="ChEBI" id="CHEBI:15378"/>
        <dbReference type="ChEBI" id="CHEBI:30616"/>
        <dbReference type="ChEBI" id="CHEBI:33019"/>
        <dbReference type="ChEBI" id="CHEBI:57692"/>
        <dbReference type="ChEBI" id="CHEBI:58210"/>
        <dbReference type="EC" id="2.7.7.2"/>
    </reaction>
</comment>
<keyword evidence="5 15" id="KW-0288">FMN</keyword>
<dbReference type="UniPathway" id="UPA00277">
    <property type="reaction ID" value="UER00407"/>
</dbReference>
<proteinExistence type="inferred from homology"/>
<evidence type="ECO:0000259" key="16">
    <source>
        <dbReference type="SMART" id="SM00904"/>
    </source>
</evidence>
<dbReference type="InterPro" id="IPR014729">
    <property type="entry name" value="Rossmann-like_a/b/a_fold"/>
</dbReference>
<evidence type="ECO:0000256" key="2">
    <source>
        <dbReference type="ARBA" id="ARBA00004726"/>
    </source>
</evidence>
<keyword evidence="6 15" id="KW-0808">Transferase</keyword>
<dbReference type="SUPFAM" id="SSF52374">
    <property type="entry name" value="Nucleotidylyl transferase"/>
    <property type="match status" value="1"/>
</dbReference>
<keyword evidence="8 15" id="KW-0547">Nucleotide-binding</keyword>
<dbReference type="FunFam" id="3.40.50.620:FF:000021">
    <property type="entry name" value="Riboflavin biosynthesis protein"/>
    <property type="match status" value="1"/>
</dbReference>
<dbReference type="Pfam" id="PF01687">
    <property type="entry name" value="Flavokinase"/>
    <property type="match status" value="1"/>
</dbReference>
<accession>A0A6J4HHS1</accession>
<evidence type="ECO:0000256" key="9">
    <source>
        <dbReference type="ARBA" id="ARBA00022777"/>
    </source>
</evidence>
<dbReference type="EC" id="2.7.1.26" evidence="15"/>
<dbReference type="PANTHER" id="PTHR22749">
    <property type="entry name" value="RIBOFLAVIN KINASE/FMN ADENYLYLTRANSFERASE"/>
    <property type="match status" value="1"/>
</dbReference>
<evidence type="ECO:0000256" key="4">
    <source>
        <dbReference type="ARBA" id="ARBA00022630"/>
    </source>
</evidence>
<dbReference type="SMART" id="SM00904">
    <property type="entry name" value="Flavokinase"/>
    <property type="match status" value="1"/>
</dbReference>
<dbReference type="Gene3D" id="2.40.30.30">
    <property type="entry name" value="Riboflavin kinase-like"/>
    <property type="match status" value="1"/>
</dbReference>
<evidence type="ECO:0000256" key="14">
    <source>
        <dbReference type="ARBA" id="ARBA00049494"/>
    </source>
</evidence>
<keyword evidence="12" id="KW-0511">Multifunctional enzyme</keyword>
<dbReference type="GO" id="GO:0009398">
    <property type="term" value="P:FMN biosynthetic process"/>
    <property type="evidence" value="ECO:0007669"/>
    <property type="project" value="UniProtKB-UniRule"/>
</dbReference>
<dbReference type="GO" id="GO:0009231">
    <property type="term" value="P:riboflavin biosynthetic process"/>
    <property type="evidence" value="ECO:0007669"/>
    <property type="project" value="InterPro"/>
</dbReference>
<dbReference type="UniPathway" id="UPA00276">
    <property type="reaction ID" value="UER00406"/>
</dbReference>
<comment type="similarity">
    <text evidence="15">Belongs to the ribF family.</text>
</comment>
<dbReference type="NCBIfam" id="TIGR00083">
    <property type="entry name" value="ribF"/>
    <property type="match status" value="1"/>
</dbReference>
<name>A0A6J4HHS1_9ACTN</name>
<dbReference type="GO" id="GO:0008531">
    <property type="term" value="F:riboflavin kinase activity"/>
    <property type="evidence" value="ECO:0007669"/>
    <property type="project" value="UniProtKB-UniRule"/>
</dbReference>
<dbReference type="InterPro" id="IPR015865">
    <property type="entry name" value="Riboflavin_kinase_bac/euk"/>
</dbReference>
<evidence type="ECO:0000256" key="13">
    <source>
        <dbReference type="ARBA" id="ARBA00047880"/>
    </source>
</evidence>
<evidence type="ECO:0000256" key="11">
    <source>
        <dbReference type="ARBA" id="ARBA00022840"/>
    </source>
</evidence>
<comment type="function">
    <text evidence="1">Catalyzes the phosphorylation of riboflavin to FMN followed by the adenylation of FMN to FAD.</text>
</comment>
<evidence type="ECO:0000256" key="7">
    <source>
        <dbReference type="ARBA" id="ARBA00022695"/>
    </source>
</evidence>
<keyword evidence="4 15" id="KW-0285">Flavoprotein</keyword>
<comment type="pathway">
    <text evidence="2 15">Cofactor biosynthesis; FAD biosynthesis; FAD from FMN: step 1/1.</text>
</comment>
<dbReference type="EC" id="2.7.7.2" evidence="15"/>
<dbReference type="InterPro" id="IPR004821">
    <property type="entry name" value="Cyt_trans-like"/>
</dbReference>
<dbReference type="Gene3D" id="3.40.50.620">
    <property type="entry name" value="HUPs"/>
    <property type="match status" value="1"/>
</dbReference>
<evidence type="ECO:0000256" key="5">
    <source>
        <dbReference type="ARBA" id="ARBA00022643"/>
    </source>
</evidence>
<dbReference type="InterPro" id="IPR002606">
    <property type="entry name" value="Riboflavin_kinase_bac"/>
</dbReference>
<organism evidence="17">
    <name type="scientific">uncultured Acidimicrobiales bacterium</name>
    <dbReference type="NCBI Taxonomy" id="310071"/>
    <lineage>
        <taxon>Bacteria</taxon>
        <taxon>Bacillati</taxon>
        <taxon>Actinomycetota</taxon>
        <taxon>Acidimicrobiia</taxon>
        <taxon>Acidimicrobiales</taxon>
        <taxon>environmental samples</taxon>
    </lineage>
</organism>
<evidence type="ECO:0000256" key="15">
    <source>
        <dbReference type="PIRNR" id="PIRNR004491"/>
    </source>
</evidence>
<dbReference type="GO" id="GO:0005524">
    <property type="term" value="F:ATP binding"/>
    <property type="evidence" value="ECO:0007669"/>
    <property type="project" value="UniProtKB-UniRule"/>
</dbReference>
<evidence type="ECO:0000256" key="1">
    <source>
        <dbReference type="ARBA" id="ARBA00002121"/>
    </source>
</evidence>
<dbReference type="CDD" id="cd02064">
    <property type="entry name" value="FAD_synthetase_N"/>
    <property type="match status" value="1"/>
</dbReference>
<evidence type="ECO:0000256" key="6">
    <source>
        <dbReference type="ARBA" id="ARBA00022679"/>
    </source>
</evidence>
<reference evidence="17" key="1">
    <citation type="submission" date="2020-02" db="EMBL/GenBank/DDBJ databases">
        <authorList>
            <person name="Meier V. D."/>
        </authorList>
    </citation>
    <scope>NUCLEOTIDE SEQUENCE</scope>
    <source>
        <strain evidence="17">AVDCRST_MAG20</strain>
    </source>
</reference>
<evidence type="ECO:0000256" key="8">
    <source>
        <dbReference type="ARBA" id="ARBA00022741"/>
    </source>
</evidence>
<keyword evidence="7 15" id="KW-0548">Nucleotidyltransferase</keyword>
<comment type="pathway">
    <text evidence="3 15">Cofactor biosynthesis; FMN biosynthesis; FMN from riboflavin (ATP route): step 1/1.</text>
</comment>
<dbReference type="GO" id="GO:0003919">
    <property type="term" value="F:FMN adenylyltransferase activity"/>
    <property type="evidence" value="ECO:0007669"/>
    <property type="project" value="UniProtKB-UniRule"/>
</dbReference>
<dbReference type="InterPro" id="IPR015864">
    <property type="entry name" value="FAD_synthase"/>
</dbReference>
<evidence type="ECO:0000313" key="17">
    <source>
        <dbReference type="EMBL" id="CAA9224997.1"/>
    </source>
</evidence>
<comment type="catalytic activity">
    <reaction evidence="13 15">
        <text>riboflavin + ATP = FMN + ADP + H(+)</text>
        <dbReference type="Rhea" id="RHEA:14357"/>
        <dbReference type="ChEBI" id="CHEBI:15378"/>
        <dbReference type="ChEBI" id="CHEBI:30616"/>
        <dbReference type="ChEBI" id="CHEBI:57986"/>
        <dbReference type="ChEBI" id="CHEBI:58210"/>
        <dbReference type="ChEBI" id="CHEBI:456216"/>
        <dbReference type="EC" id="2.7.1.26"/>
    </reaction>
</comment>
<protein>
    <recommendedName>
        <fullName evidence="15">Riboflavin biosynthesis protein</fullName>
    </recommendedName>
    <domain>
        <recommendedName>
            <fullName evidence="15">Riboflavin kinase</fullName>
            <ecNumber evidence="15">2.7.1.26</ecNumber>
        </recommendedName>
        <alternativeName>
            <fullName evidence="15">Flavokinase</fullName>
        </alternativeName>
    </domain>
    <domain>
        <recommendedName>
            <fullName evidence="15">FMN adenylyltransferase</fullName>
            <ecNumber evidence="15">2.7.7.2</ecNumber>
        </recommendedName>
        <alternativeName>
            <fullName evidence="15">FAD pyrophosphorylase</fullName>
        </alternativeName>
        <alternativeName>
            <fullName evidence="15">FAD synthase</fullName>
        </alternativeName>
    </domain>
</protein>
<dbReference type="AlphaFoldDB" id="A0A6J4HHS1"/>
<dbReference type="SUPFAM" id="SSF82114">
    <property type="entry name" value="Riboflavin kinase-like"/>
    <property type="match status" value="1"/>
</dbReference>
<evidence type="ECO:0000256" key="12">
    <source>
        <dbReference type="ARBA" id="ARBA00023268"/>
    </source>
</evidence>
<gene>
    <name evidence="17" type="ORF">AVDCRST_MAG20-787</name>
</gene>
<keyword evidence="9 15" id="KW-0418">Kinase</keyword>
<evidence type="ECO:0000256" key="3">
    <source>
        <dbReference type="ARBA" id="ARBA00005201"/>
    </source>
</evidence>
<dbReference type="NCBIfam" id="NF004160">
    <property type="entry name" value="PRK05627.1-3"/>
    <property type="match status" value="1"/>
</dbReference>
<dbReference type="EMBL" id="CADCSY010000038">
    <property type="protein sequence ID" value="CAA9224997.1"/>
    <property type="molecule type" value="Genomic_DNA"/>
</dbReference>
<dbReference type="InterPro" id="IPR023465">
    <property type="entry name" value="Riboflavin_kinase_dom_sf"/>
</dbReference>
<keyword evidence="11 15" id="KW-0067">ATP-binding</keyword>
<feature type="domain" description="Riboflavin kinase" evidence="16">
    <location>
        <begin position="186"/>
        <end position="313"/>
    </location>
</feature>
<dbReference type="InterPro" id="IPR023468">
    <property type="entry name" value="Riboflavin_kinase"/>
</dbReference>
<dbReference type="PIRSF" id="PIRSF004491">
    <property type="entry name" value="FAD_Synth"/>
    <property type="match status" value="1"/>
</dbReference>
<dbReference type="NCBIfam" id="TIGR00125">
    <property type="entry name" value="cyt_tran_rel"/>
    <property type="match status" value="1"/>
</dbReference>
<sequence length="313" mass="33570">MQVIRSLDACPRPPEGSAVTLGFFDGVHLGHRLLIGEARRLAAEQGARSAVVTFDQHPAAVVRPESAPKLLTSLDHRLELLAATGVDHVLVLEFDEARSKESAEDFVEGVLVDCLRALAVVVGADFHFGHRRRGDVALLTEMGQARGFEVEGVQLVGSGSEGARPVSSTAIRSALAAGDLASANRMLGRPHEARGLVHPGDERGRELGFPTANVAVPDDVLLPADGIYAGWYERPDGSVHPAAISLGRRPTFYVDQAASLLEAHLLDFSGDLYGEEARVRFVSRLRGEERYESVEALVEQMAKDCVAARAALS</sequence>
<dbReference type="Pfam" id="PF06574">
    <property type="entry name" value="FAD_syn"/>
    <property type="match status" value="1"/>
</dbReference>
<dbReference type="GO" id="GO:0006747">
    <property type="term" value="P:FAD biosynthetic process"/>
    <property type="evidence" value="ECO:0007669"/>
    <property type="project" value="UniProtKB-UniRule"/>
</dbReference>
<dbReference type="PANTHER" id="PTHR22749:SF6">
    <property type="entry name" value="RIBOFLAVIN KINASE"/>
    <property type="match status" value="1"/>
</dbReference>
<keyword evidence="10 15" id="KW-0274">FAD</keyword>
<evidence type="ECO:0000256" key="10">
    <source>
        <dbReference type="ARBA" id="ARBA00022827"/>
    </source>
</evidence>
<dbReference type="FunFam" id="2.40.30.30:FF:000003">
    <property type="entry name" value="Riboflavin biosynthesis protein"/>
    <property type="match status" value="1"/>
</dbReference>